<protein>
    <submittedName>
        <fullName evidence="3">Uncharacterized protein</fullName>
    </submittedName>
</protein>
<evidence type="ECO:0000259" key="1">
    <source>
        <dbReference type="Pfam" id="PF03200"/>
    </source>
</evidence>
<dbReference type="Pfam" id="PF03200">
    <property type="entry name" value="Glyco_hydro_63"/>
    <property type="match status" value="1"/>
</dbReference>
<comment type="caution">
    <text evidence="3">The sequence shown here is derived from an EMBL/GenBank/DDBJ whole genome shotgun (WGS) entry which is preliminary data.</text>
</comment>
<name>A0A0C1EAX3_9BACT</name>
<reference evidence="3 4" key="1">
    <citation type="journal article" date="2014" name="Mol. Biol. Evol.">
        <title>Massive expansion of Ubiquitination-related gene families within the Chlamydiae.</title>
        <authorList>
            <person name="Domman D."/>
            <person name="Collingro A."/>
            <person name="Lagkouvardos I."/>
            <person name="Gehre L."/>
            <person name="Weinmaier T."/>
            <person name="Rattei T."/>
            <person name="Subtil A."/>
            <person name="Horn M."/>
        </authorList>
    </citation>
    <scope>NUCLEOTIDE SEQUENCE [LARGE SCALE GENOMIC DNA]</scope>
    <source>
        <strain evidence="3 4">OEW1</strain>
    </source>
</reference>
<dbReference type="InterPro" id="IPR054491">
    <property type="entry name" value="MGH1-like_GH"/>
</dbReference>
<proteinExistence type="predicted"/>
<dbReference type="GO" id="GO:0009311">
    <property type="term" value="P:oligosaccharide metabolic process"/>
    <property type="evidence" value="ECO:0007669"/>
    <property type="project" value="InterPro"/>
</dbReference>
<evidence type="ECO:0000313" key="3">
    <source>
        <dbReference type="EMBL" id="KIA77218.1"/>
    </source>
</evidence>
<accession>A0A0C1EAX3</accession>
<dbReference type="GO" id="GO:0004573">
    <property type="term" value="F:Glc3Man9GlcNAc2 oligosaccharide glucosidase activity"/>
    <property type="evidence" value="ECO:0007669"/>
    <property type="project" value="InterPro"/>
</dbReference>
<dbReference type="EMBL" id="JSAM01000088">
    <property type="protein sequence ID" value="KIA77218.1"/>
    <property type="molecule type" value="Genomic_DNA"/>
</dbReference>
<dbReference type="Pfam" id="PF22422">
    <property type="entry name" value="MGH1-like_GH"/>
    <property type="match status" value="1"/>
</dbReference>
<dbReference type="PANTHER" id="PTHR10412:SF10">
    <property type="entry name" value="GLYCOSYL HYDROLASE FAMILY 63 C-TERMINAL DOMAIN-CONTAINING PROTEIN"/>
    <property type="match status" value="1"/>
</dbReference>
<evidence type="ECO:0000313" key="4">
    <source>
        <dbReference type="Proteomes" id="UP000031307"/>
    </source>
</evidence>
<dbReference type="Gene3D" id="1.50.10.10">
    <property type="match status" value="1"/>
</dbReference>
<feature type="domain" description="Mannosylglycerate hydrolase MGH1-like glycoside hydrolase" evidence="2">
    <location>
        <begin position="431"/>
        <end position="534"/>
    </location>
</feature>
<gene>
    <name evidence="3" type="ORF">DB43_GS00240</name>
</gene>
<dbReference type="SUPFAM" id="SSF48208">
    <property type="entry name" value="Six-hairpin glycosidases"/>
    <property type="match status" value="1"/>
</dbReference>
<dbReference type="InterPro" id="IPR008928">
    <property type="entry name" value="6-hairpin_glycosidase_sf"/>
</dbReference>
<dbReference type="InterPro" id="IPR004888">
    <property type="entry name" value="Glycoside_hydrolase_63"/>
</dbReference>
<dbReference type="Proteomes" id="UP000031307">
    <property type="component" value="Unassembled WGS sequence"/>
</dbReference>
<dbReference type="PATRIC" id="fig|83552.4.peg.1649"/>
<sequence>MKVLDCKMENIESTEEGKRLSDIRLNQASWRKWGPYLSERQWGTVREDYSPQGTAWEYLPHDQARSRAYRWGEDGLAGISDEKQQLCFALALWNGQDSILKERLFGVSGPEGNHGEDVKEYYFYLDNLPSHAYMKHLYKYPQKAFPYDELVSVNKQRTREQPEYELLDTGIFDDNRYFDVFTEYAKVSSEDLLIQFTVANRGPESAVLYLLPTLWFRNTWSWDTNNAKPVISLTKEKHVLKASHIGLGDYWLYCDSPDAVYFTENETNQEKLFQIPNKSSYTKDGVNEFLIHGSQNSINGEKGTKATISYRLDVTAGETKVIKLRLTNRDNLANPFAAEFDQIFAQRKVEADAFYLSVTPYPLSKDMRNVERQAFAGLLWNKQCYHYNVKKWLEGDPSQPKPPQERLKGRNYHWPYLDAYDIFSMPDKWEYPWFAAWDLGFHTISLAMIDPEFAKEQLLLLTREWYMAPDGQIPAYEWKFSDVNPPVQAWAAMRVYQIESTMYGRKDRNFLERIFHKLLLNFGWWVNRKDTAGRNIFEGGFLGLDNIGAFDRSLTCPDGGYLEQPDATGWMGMYCLNCLQIALELADEDPVYEDIATKFFEHFVCIADAINNVTGEVDGLWDTENGFYYGLMIKADGEKVNMSQDNMTGIIPLFVVATNNADVPSKFPNYRRRFVWFVENQAERLHNIADLRKRGQHERILLAFTNQIKLTRVLEKVLDEEQFLSPNGIRSVSKRLKDQPFTVFLNGKAFKLDYEPAESTTPIFGGNSNWRGPVWFPLNFLLIESLQKFHYYYDDHLKIECPTGSGQMRNLWEVSLDISKRLIDIFLEDQNGRRPVYGNIEKFQTDPHWKDYILFHEYFHGDSGKGLGASNQTGWTSLVAKLIHQYGKFVAQGISPDKLSEEKIWSL</sequence>
<dbReference type="AlphaFoldDB" id="A0A0C1EAX3"/>
<evidence type="ECO:0000259" key="2">
    <source>
        <dbReference type="Pfam" id="PF22422"/>
    </source>
</evidence>
<dbReference type="InterPro" id="IPR031335">
    <property type="entry name" value="Glyco_hydro_63_C"/>
</dbReference>
<dbReference type="InterPro" id="IPR012341">
    <property type="entry name" value="6hp_glycosidase-like_sf"/>
</dbReference>
<feature type="domain" description="Glycosyl hydrolase family 63 C-terminal" evidence="1">
    <location>
        <begin position="706"/>
        <end position="883"/>
    </location>
</feature>
<dbReference type="PANTHER" id="PTHR10412">
    <property type="entry name" value="MANNOSYL-OLIGOSACCHARIDE GLUCOSIDASE"/>
    <property type="match status" value="1"/>
</dbReference>
<organism evidence="3 4">
    <name type="scientific">Parachlamydia acanthamoebae</name>
    <dbReference type="NCBI Taxonomy" id="83552"/>
    <lineage>
        <taxon>Bacteria</taxon>
        <taxon>Pseudomonadati</taxon>
        <taxon>Chlamydiota</taxon>
        <taxon>Chlamydiia</taxon>
        <taxon>Parachlamydiales</taxon>
        <taxon>Parachlamydiaceae</taxon>
        <taxon>Parachlamydia</taxon>
    </lineage>
</organism>